<reference evidence="2" key="1">
    <citation type="journal article" date="2022" name="Nat. Commun.">
        <title>Chromosome evolution and the genetic basis of agronomically important traits in greater yam.</title>
        <authorList>
            <person name="Bredeson J.V."/>
            <person name="Lyons J.B."/>
            <person name="Oniyinde I.O."/>
            <person name="Okereke N.R."/>
            <person name="Kolade O."/>
            <person name="Nnabue I."/>
            <person name="Nwadili C.O."/>
            <person name="Hribova E."/>
            <person name="Parker M."/>
            <person name="Nwogha J."/>
            <person name="Shu S."/>
            <person name="Carlson J."/>
            <person name="Kariba R."/>
            <person name="Muthemba S."/>
            <person name="Knop K."/>
            <person name="Barton G.J."/>
            <person name="Sherwood A.V."/>
            <person name="Lopez-Montes A."/>
            <person name="Asiedu R."/>
            <person name="Jamnadass R."/>
            <person name="Muchugi A."/>
            <person name="Goodstein D."/>
            <person name="Egesi C.N."/>
            <person name="Featherston J."/>
            <person name="Asfaw A."/>
            <person name="Simpson G.G."/>
            <person name="Dolezel J."/>
            <person name="Hendre P.S."/>
            <person name="Van Deynze A."/>
            <person name="Kumar P.L."/>
            <person name="Obidiegwu J.E."/>
            <person name="Bhattacharjee R."/>
            <person name="Rokhsar D.S."/>
        </authorList>
    </citation>
    <scope>NUCLEOTIDE SEQUENCE [LARGE SCALE GENOMIC DNA]</scope>
    <source>
        <strain evidence="2">cv. TDa95/00328</strain>
    </source>
</reference>
<sequence>MAGAPRVRSMNAGDIEARPILVPAGNKARLVTRKPVSKPPPKVEAKKLQIPVLAVDSPPSSPALSPPALLRRHELLFHSNLSMNASCSSDASTESFCSRASTGRIGRMGFTGRRRQSVLRAEKICAKP</sequence>
<accession>A0ACB7UCT3</accession>
<name>A0ACB7UCT3_DIOAL</name>
<gene>
    <name evidence="1" type="ORF">IHE45_17G064300</name>
</gene>
<proteinExistence type="predicted"/>
<comment type="caution">
    <text evidence="1">The sequence shown here is derived from an EMBL/GenBank/DDBJ whole genome shotgun (WGS) entry which is preliminary data.</text>
</comment>
<dbReference type="Proteomes" id="UP000827976">
    <property type="component" value="Chromosome 17"/>
</dbReference>
<evidence type="ECO:0000313" key="1">
    <source>
        <dbReference type="EMBL" id="KAH7658098.1"/>
    </source>
</evidence>
<evidence type="ECO:0000313" key="2">
    <source>
        <dbReference type="Proteomes" id="UP000827976"/>
    </source>
</evidence>
<protein>
    <submittedName>
        <fullName evidence="1">Uncharacterized protein</fullName>
    </submittedName>
</protein>
<keyword evidence="2" id="KW-1185">Reference proteome</keyword>
<organism evidence="1 2">
    <name type="scientific">Dioscorea alata</name>
    <name type="common">Purple yam</name>
    <dbReference type="NCBI Taxonomy" id="55571"/>
    <lineage>
        <taxon>Eukaryota</taxon>
        <taxon>Viridiplantae</taxon>
        <taxon>Streptophyta</taxon>
        <taxon>Embryophyta</taxon>
        <taxon>Tracheophyta</taxon>
        <taxon>Spermatophyta</taxon>
        <taxon>Magnoliopsida</taxon>
        <taxon>Liliopsida</taxon>
        <taxon>Dioscoreales</taxon>
        <taxon>Dioscoreaceae</taxon>
        <taxon>Dioscorea</taxon>
    </lineage>
</organism>
<dbReference type="EMBL" id="CM037027">
    <property type="protein sequence ID" value="KAH7658098.1"/>
    <property type="molecule type" value="Genomic_DNA"/>
</dbReference>